<keyword evidence="1" id="KW-0472">Membrane</keyword>
<protein>
    <submittedName>
        <fullName evidence="2">Uncharacterized protein</fullName>
    </submittedName>
</protein>
<dbReference type="EMBL" id="JBFOLK010000004">
    <property type="protein sequence ID" value="KAL2516630.1"/>
    <property type="molecule type" value="Genomic_DNA"/>
</dbReference>
<reference evidence="3" key="1">
    <citation type="submission" date="2024-07" db="EMBL/GenBank/DDBJ databases">
        <title>Two chromosome-level genome assemblies of Korean endemic species Abeliophyllum distichum and Forsythia ovata (Oleaceae).</title>
        <authorList>
            <person name="Jang H."/>
        </authorList>
    </citation>
    <scope>NUCLEOTIDE SEQUENCE [LARGE SCALE GENOMIC DNA]</scope>
</reference>
<proteinExistence type="predicted"/>
<evidence type="ECO:0000313" key="3">
    <source>
        <dbReference type="Proteomes" id="UP001604336"/>
    </source>
</evidence>
<feature type="transmembrane region" description="Helical" evidence="1">
    <location>
        <begin position="6"/>
        <end position="23"/>
    </location>
</feature>
<organism evidence="2 3">
    <name type="scientific">Abeliophyllum distichum</name>
    <dbReference type="NCBI Taxonomy" id="126358"/>
    <lineage>
        <taxon>Eukaryota</taxon>
        <taxon>Viridiplantae</taxon>
        <taxon>Streptophyta</taxon>
        <taxon>Embryophyta</taxon>
        <taxon>Tracheophyta</taxon>
        <taxon>Spermatophyta</taxon>
        <taxon>Magnoliopsida</taxon>
        <taxon>eudicotyledons</taxon>
        <taxon>Gunneridae</taxon>
        <taxon>Pentapetalae</taxon>
        <taxon>asterids</taxon>
        <taxon>lamiids</taxon>
        <taxon>Lamiales</taxon>
        <taxon>Oleaceae</taxon>
        <taxon>Forsythieae</taxon>
        <taxon>Abeliophyllum</taxon>
    </lineage>
</organism>
<accession>A0ABD1TV84</accession>
<evidence type="ECO:0000256" key="1">
    <source>
        <dbReference type="SAM" id="Phobius"/>
    </source>
</evidence>
<feature type="transmembrane region" description="Helical" evidence="1">
    <location>
        <begin position="103"/>
        <end position="124"/>
    </location>
</feature>
<dbReference type="Proteomes" id="UP001604336">
    <property type="component" value="Unassembled WGS sequence"/>
</dbReference>
<gene>
    <name evidence="2" type="ORF">Adt_12877</name>
</gene>
<dbReference type="AlphaFoldDB" id="A0ABD1TV84"/>
<comment type="caution">
    <text evidence="2">The sequence shown here is derived from an EMBL/GenBank/DDBJ whole genome shotgun (WGS) entry which is preliminary data.</text>
</comment>
<keyword evidence="1" id="KW-1133">Transmembrane helix</keyword>
<keyword evidence="1" id="KW-0812">Transmembrane</keyword>
<evidence type="ECO:0000313" key="2">
    <source>
        <dbReference type="EMBL" id="KAL2516630.1"/>
    </source>
</evidence>
<name>A0ABD1TV84_9LAMI</name>
<feature type="transmembrane region" description="Helical" evidence="1">
    <location>
        <begin position="43"/>
        <end position="65"/>
    </location>
</feature>
<sequence length="131" mass="14418">MILTNIAYYFIPLVSVMFAGHLGELDHRVAVSGFALMVKSLQILSILSALITGLTFAIASLASSLKSKVQPCLFGYLWVPQKVQPHMYLKQSPPHSCRNSGTYYPLITAISTSISFISFFFTTVDRPASII</sequence>
<keyword evidence="3" id="KW-1185">Reference proteome</keyword>